<keyword evidence="4 6" id="KW-1133">Transmembrane helix</keyword>
<evidence type="ECO:0000256" key="6">
    <source>
        <dbReference type="SAM" id="Phobius"/>
    </source>
</evidence>
<feature type="transmembrane region" description="Helical" evidence="6">
    <location>
        <begin position="67"/>
        <end position="85"/>
    </location>
</feature>
<dbReference type="Pfam" id="PF13567">
    <property type="entry name" value="DUF4131"/>
    <property type="match status" value="1"/>
</dbReference>
<dbReference type="AlphaFoldDB" id="A0A2S9J0G0"/>
<organism evidence="9 10">
    <name type="scientific">Sphingobacterium haloxyli</name>
    <dbReference type="NCBI Taxonomy" id="2100533"/>
    <lineage>
        <taxon>Bacteria</taxon>
        <taxon>Pseudomonadati</taxon>
        <taxon>Bacteroidota</taxon>
        <taxon>Sphingobacteriia</taxon>
        <taxon>Sphingobacteriales</taxon>
        <taxon>Sphingobacteriaceae</taxon>
        <taxon>Sphingobacterium</taxon>
    </lineage>
</organism>
<comment type="caution">
    <text evidence="9">The sequence shown here is derived from an EMBL/GenBank/DDBJ whole genome shotgun (WGS) entry which is preliminary data.</text>
</comment>
<dbReference type="InterPro" id="IPR052159">
    <property type="entry name" value="Competence_DNA_uptake"/>
</dbReference>
<evidence type="ECO:0000256" key="3">
    <source>
        <dbReference type="ARBA" id="ARBA00022692"/>
    </source>
</evidence>
<evidence type="ECO:0000313" key="10">
    <source>
        <dbReference type="Proteomes" id="UP000239711"/>
    </source>
</evidence>
<evidence type="ECO:0000256" key="5">
    <source>
        <dbReference type="ARBA" id="ARBA00023136"/>
    </source>
</evidence>
<dbReference type="PANTHER" id="PTHR30619">
    <property type="entry name" value="DNA INTERNALIZATION/COMPETENCE PROTEIN COMEC/REC2"/>
    <property type="match status" value="1"/>
</dbReference>
<dbReference type="OrthoDB" id="9761531at2"/>
<sequence length="696" mass="78872">MVGQSVYLVLRKTPFAKVFLFFGTGIVCGYYITLSILLFQIVCGCIMIMFLLLVCSEAYNKRWRRAVFPPVFYLMLFFLGVFWIGRQLPAHQSRHFMFADAEYLIGVVRDEPVLGESGVRFPVEVRYAVKTGEARLATGQIMLSIARKNDEPDLTLSYGDELLFRNSVVEVRAPHNPNQFNYKRYLAHKNMYHQAYIQPADVRVIGSQKGNSMVAQALAIRQYFVRKFEGFITDREALEICSALILGYRANFQAETLTAFINTGTVHVLSVSGLHVGMVFFLLNFLLAFVDRYPHGRPIRFTLILISIWGYVLLTGMAPSVLRAGVMISFLLIAGWSQRSNQNLNSLFASACCLLLFDPFAIFEIGFQLSYLAVFGLFTIYPLLNRAFPVNSKWMRAIWQVILVSVSAQFFTMPLTLYYFHQFPNYFLLGNLFVPLPTAVLMYGGIILAICPFPFVSSYLGTALTYLCHILLGGLKAIERLPLATAQGVSLSEAQLVVFFLVIMFLLVTWYTQWKQFLWCTLILVAILISSVAVNSIRYMSYNGIKIYNVGRDVAIAVIDRGKVALISTLDSVEHPRLAKQVLPDLNHYIRAENIVFYQLKLRKEQQMKIRTSVGILGVINGAPVDKKPIMCDILLWRNMSSYHTVDIGYFNGVGLLIVDGSNTSEILPEVEENADALGLPYYVLKNNFAYVWEKK</sequence>
<dbReference type="Pfam" id="PF03772">
    <property type="entry name" value="Competence"/>
    <property type="match status" value="1"/>
</dbReference>
<keyword evidence="10" id="KW-1185">Reference proteome</keyword>
<feature type="transmembrane region" description="Helical" evidence="6">
    <location>
        <begin position="516"/>
        <end position="537"/>
    </location>
</feature>
<evidence type="ECO:0000256" key="1">
    <source>
        <dbReference type="ARBA" id="ARBA00004651"/>
    </source>
</evidence>
<evidence type="ECO:0000313" key="9">
    <source>
        <dbReference type="EMBL" id="PRD46244.1"/>
    </source>
</evidence>
<feature type="transmembrane region" description="Helical" evidence="6">
    <location>
        <begin position="489"/>
        <end position="510"/>
    </location>
</feature>
<comment type="subcellular location">
    <subcellularLocation>
        <location evidence="1">Cell membrane</location>
        <topology evidence="1">Multi-pass membrane protein</topology>
    </subcellularLocation>
</comment>
<accession>A0A2S9J0G0</accession>
<dbReference type="InterPro" id="IPR025405">
    <property type="entry name" value="DUF4131"/>
</dbReference>
<dbReference type="EMBL" id="PVBQ01000016">
    <property type="protein sequence ID" value="PRD46244.1"/>
    <property type="molecule type" value="Genomic_DNA"/>
</dbReference>
<keyword evidence="5 6" id="KW-0472">Membrane</keyword>
<keyword evidence="2" id="KW-1003">Cell membrane</keyword>
<protein>
    <recommendedName>
        <fullName evidence="11">Competence protein ComEC</fullName>
    </recommendedName>
</protein>
<dbReference type="GO" id="GO:0005886">
    <property type="term" value="C:plasma membrane"/>
    <property type="evidence" value="ECO:0007669"/>
    <property type="project" value="UniProtKB-SubCell"/>
</dbReference>
<dbReference type="PANTHER" id="PTHR30619:SF1">
    <property type="entry name" value="RECOMBINATION PROTEIN 2"/>
    <property type="match status" value="1"/>
</dbReference>
<feature type="transmembrane region" description="Helical" evidence="6">
    <location>
        <begin position="440"/>
        <end position="468"/>
    </location>
</feature>
<evidence type="ECO:0000259" key="8">
    <source>
        <dbReference type="Pfam" id="PF13567"/>
    </source>
</evidence>
<evidence type="ECO:0000259" key="7">
    <source>
        <dbReference type="Pfam" id="PF03772"/>
    </source>
</evidence>
<feature type="transmembrane region" description="Helical" evidence="6">
    <location>
        <begin position="369"/>
        <end position="385"/>
    </location>
</feature>
<gene>
    <name evidence="9" type="ORF">C5745_16725</name>
</gene>
<proteinExistence type="predicted"/>
<evidence type="ECO:0000256" key="2">
    <source>
        <dbReference type="ARBA" id="ARBA00022475"/>
    </source>
</evidence>
<reference evidence="9 10" key="1">
    <citation type="submission" date="2018-02" db="EMBL/GenBank/DDBJ databases">
        <title>The draft genome of Sphingobacterium sp. 5JN-11.</title>
        <authorList>
            <person name="Liu L."/>
            <person name="Li L."/>
            <person name="Liang L."/>
            <person name="Zhang X."/>
            <person name="Wang T."/>
        </authorList>
    </citation>
    <scope>NUCLEOTIDE SEQUENCE [LARGE SCALE GENOMIC DNA]</scope>
    <source>
        <strain evidence="9 10">5JN-11</strain>
    </source>
</reference>
<dbReference type="NCBIfam" id="TIGR00360">
    <property type="entry name" value="ComEC_N-term"/>
    <property type="match status" value="1"/>
</dbReference>
<feature type="domain" description="ComEC/Rec2-related protein" evidence="7">
    <location>
        <begin position="244"/>
        <end position="511"/>
    </location>
</feature>
<feature type="transmembrane region" description="Helical" evidence="6">
    <location>
        <begin position="15"/>
        <end position="32"/>
    </location>
</feature>
<feature type="transmembrane region" description="Helical" evidence="6">
    <location>
        <begin position="397"/>
        <end position="420"/>
    </location>
</feature>
<feature type="domain" description="DUF4131" evidence="8">
    <location>
        <begin position="44"/>
        <end position="201"/>
    </location>
</feature>
<dbReference type="InterPro" id="IPR004477">
    <property type="entry name" value="ComEC_N"/>
</dbReference>
<name>A0A2S9J0G0_9SPHI</name>
<dbReference type="Proteomes" id="UP000239711">
    <property type="component" value="Unassembled WGS sequence"/>
</dbReference>
<feature type="transmembrane region" description="Helical" evidence="6">
    <location>
        <begin position="268"/>
        <end position="290"/>
    </location>
</feature>
<feature type="transmembrane region" description="Helical" evidence="6">
    <location>
        <begin position="297"/>
        <end position="314"/>
    </location>
</feature>
<evidence type="ECO:0008006" key="11">
    <source>
        <dbReference type="Google" id="ProtNLM"/>
    </source>
</evidence>
<evidence type="ECO:0000256" key="4">
    <source>
        <dbReference type="ARBA" id="ARBA00022989"/>
    </source>
</evidence>
<keyword evidence="3 6" id="KW-0812">Transmembrane</keyword>